<comment type="caution">
    <text evidence="1">The sequence shown here is derived from an EMBL/GenBank/DDBJ whole genome shotgun (WGS) entry which is preliminary data.</text>
</comment>
<name>A0ABQ2H2R4_9PSED</name>
<sequence>MNFISPFKKSEAICNLAPGDSLVITCGDRSIQSIQSEVNRILSRKLLLSEDYYQAKAMIIVDDKTKPVIVNIVTRKSGAR</sequence>
<dbReference type="Proteomes" id="UP000616499">
    <property type="component" value="Unassembled WGS sequence"/>
</dbReference>
<organism evidence="1 2">
    <name type="scientific">Pseudomonas asuensis</name>
    <dbReference type="NCBI Taxonomy" id="1825787"/>
    <lineage>
        <taxon>Bacteria</taxon>
        <taxon>Pseudomonadati</taxon>
        <taxon>Pseudomonadota</taxon>
        <taxon>Gammaproteobacteria</taxon>
        <taxon>Pseudomonadales</taxon>
        <taxon>Pseudomonadaceae</taxon>
        <taxon>Pseudomonas</taxon>
    </lineage>
</organism>
<evidence type="ECO:0000313" key="2">
    <source>
        <dbReference type="Proteomes" id="UP000616499"/>
    </source>
</evidence>
<dbReference type="EMBL" id="BMNW01000011">
    <property type="protein sequence ID" value="GGM26203.1"/>
    <property type="molecule type" value="Genomic_DNA"/>
</dbReference>
<evidence type="ECO:0000313" key="1">
    <source>
        <dbReference type="EMBL" id="GGM26203.1"/>
    </source>
</evidence>
<accession>A0ABQ2H2R4</accession>
<protein>
    <submittedName>
        <fullName evidence="1">Uncharacterized protein</fullName>
    </submittedName>
</protein>
<keyword evidence="2" id="KW-1185">Reference proteome</keyword>
<gene>
    <name evidence="1" type="ORF">GCM10009425_41130</name>
</gene>
<reference evidence="2" key="1">
    <citation type="journal article" date="2019" name="Int. J. Syst. Evol. Microbiol.">
        <title>The Global Catalogue of Microorganisms (GCM) 10K type strain sequencing project: providing services to taxonomists for standard genome sequencing and annotation.</title>
        <authorList>
            <consortium name="The Broad Institute Genomics Platform"/>
            <consortium name="The Broad Institute Genome Sequencing Center for Infectious Disease"/>
            <person name="Wu L."/>
            <person name="Ma J."/>
        </authorList>
    </citation>
    <scope>NUCLEOTIDE SEQUENCE [LARGE SCALE GENOMIC DNA]</scope>
    <source>
        <strain evidence="2">JCM 13501</strain>
    </source>
</reference>
<proteinExistence type="predicted"/>